<proteinExistence type="inferred from homology"/>
<protein>
    <recommendedName>
        <fullName evidence="1">D-lactate dehydratase</fullName>
        <ecNumber evidence="1">4.2.1.130</ecNumber>
    </recommendedName>
</protein>
<evidence type="ECO:0000256" key="3">
    <source>
        <dbReference type="ARBA" id="ARBA00023239"/>
    </source>
</evidence>
<dbReference type="STRING" id="1173061.A0A0J9XCK4"/>
<keyword evidence="3" id="KW-0456">Lyase</keyword>
<comment type="similarity">
    <text evidence="4">Belongs to the peptidase C56 family. HSP31-like subfamily.</text>
</comment>
<dbReference type="Pfam" id="PF01965">
    <property type="entry name" value="DJ-1_PfpI"/>
    <property type="match status" value="1"/>
</dbReference>
<dbReference type="OrthoDB" id="543156at2759"/>
<dbReference type="PANTHER" id="PTHR48094">
    <property type="entry name" value="PROTEIN/NUCLEIC ACID DEGLYCASE DJ-1-RELATED"/>
    <property type="match status" value="1"/>
</dbReference>
<feature type="domain" description="DJ-1/PfpI" evidence="6">
    <location>
        <begin position="34"/>
        <end position="181"/>
    </location>
</feature>
<dbReference type="EC" id="4.2.1.130" evidence="1"/>
<evidence type="ECO:0000259" key="6">
    <source>
        <dbReference type="Pfam" id="PF01965"/>
    </source>
</evidence>
<sequence>MASNTLPKRALIAFTSEFTDKFYANGDTTGLYYTEVSHPIAVFHELGYAVDFVSETGKAGFDPHSVAAPALNEEELKAYNSYSDKFALRDAVENNRIQKASEVDSSAYSVFFAAGGHGACYDFPKASGLHKIADEIYQRGGVVSAVCHGPLIFANLKNSTTGEYLIKDHKVTGFTDEGEDIIGVTESMKARNFKTCKTVAEEQGGVYVSPKGPWDDFSIADGRIVTGANPFSAHSSAKLAVETVEKNRK</sequence>
<evidence type="ECO:0000256" key="5">
    <source>
        <dbReference type="ARBA" id="ARBA00048082"/>
    </source>
</evidence>
<comment type="caution">
    <text evidence="7">The sequence shown here is derived from an EMBL/GenBank/DDBJ whole genome shotgun (WGS) entry which is preliminary data.</text>
</comment>
<dbReference type="GO" id="GO:0019172">
    <property type="term" value="F:glyoxalase III activity"/>
    <property type="evidence" value="ECO:0007669"/>
    <property type="project" value="UniProtKB-EC"/>
</dbReference>
<dbReference type="GO" id="GO:0006508">
    <property type="term" value="P:proteolysis"/>
    <property type="evidence" value="ECO:0007669"/>
    <property type="project" value="UniProtKB-KW"/>
</dbReference>
<keyword evidence="7" id="KW-0378">Hydrolase</keyword>
<keyword evidence="8" id="KW-1185">Reference proteome</keyword>
<dbReference type="InterPro" id="IPR002818">
    <property type="entry name" value="DJ-1/PfpI"/>
</dbReference>
<comment type="catalytic activity">
    <reaction evidence="5">
        <text>methylglyoxal + H2O = (R)-lactate + H(+)</text>
        <dbReference type="Rhea" id="RHEA:27754"/>
        <dbReference type="ChEBI" id="CHEBI:15377"/>
        <dbReference type="ChEBI" id="CHEBI:15378"/>
        <dbReference type="ChEBI" id="CHEBI:16004"/>
        <dbReference type="ChEBI" id="CHEBI:17158"/>
        <dbReference type="EC" id="4.2.1.130"/>
    </reaction>
</comment>
<evidence type="ECO:0000313" key="7">
    <source>
        <dbReference type="EMBL" id="CDO55211.1"/>
    </source>
</evidence>
<organism evidence="7 8">
    <name type="scientific">Geotrichum candidum</name>
    <name type="common">Oospora lactis</name>
    <name type="synonym">Dipodascus geotrichum</name>
    <dbReference type="NCBI Taxonomy" id="1173061"/>
    <lineage>
        <taxon>Eukaryota</taxon>
        <taxon>Fungi</taxon>
        <taxon>Dikarya</taxon>
        <taxon>Ascomycota</taxon>
        <taxon>Saccharomycotina</taxon>
        <taxon>Dipodascomycetes</taxon>
        <taxon>Dipodascales</taxon>
        <taxon>Dipodascaceae</taxon>
        <taxon>Geotrichum</taxon>
    </lineage>
</organism>
<evidence type="ECO:0000256" key="4">
    <source>
        <dbReference type="ARBA" id="ARBA00038493"/>
    </source>
</evidence>
<dbReference type="FunFam" id="3.40.50.880:FF:000051">
    <property type="entry name" value="Glutathione-independent glyoxalase HSP31"/>
    <property type="match status" value="1"/>
</dbReference>
<evidence type="ECO:0000256" key="2">
    <source>
        <dbReference type="ARBA" id="ARBA00023016"/>
    </source>
</evidence>
<dbReference type="Gene3D" id="3.40.50.880">
    <property type="match status" value="1"/>
</dbReference>
<gene>
    <name evidence="7" type="ORF">BN980_GECA10s01616g</name>
</gene>
<keyword evidence="2" id="KW-0346">Stress response</keyword>
<evidence type="ECO:0000313" key="8">
    <source>
        <dbReference type="Proteomes" id="UP000242525"/>
    </source>
</evidence>
<keyword evidence="7" id="KW-0645">Protease</keyword>
<dbReference type="GO" id="GO:0019243">
    <property type="term" value="P:methylglyoxal catabolic process to D-lactate via S-lactoyl-glutathione"/>
    <property type="evidence" value="ECO:0007669"/>
    <property type="project" value="TreeGrafter"/>
</dbReference>
<dbReference type="InterPro" id="IPR050325">
    <property type="entry name" value="Prot/Nucl_acid_deglycase"/>
</dbReference>
<accession>A0A0J9XCK4</accession>
<dbReference type="AlphaFoldDB" id="A0A0J9XCK4"/>
<name>A0A0J9XCK4_GEOCN</name>
<dbReference type="Proteomes" id="UP000242525">
    <property type="component" value="Unassembled WGS sequence"/>
</dbReference>
<dbReference type="GO" id="GO:0008233">
    <property type="term" value="F:peptidase activity"/>
    <property type="evidence" value="ECO:0007669"/>
    <property type="project" value="UniProtKB-KW"/>
</dbReference>
<dbReference type="SUPFAM" id="SSF52317">
    <property type="entry name" value="Class I glutamine amidotransferase-like"/>
    <property type="match status" value="1"/>
</dbReference>
<reference evidence="7" key="1">
    <citation type="submission" date="2014-03" db="EMBL/GenBank/DDBJ databases">
        <authorList>
            <person name="Casaregola S."/>
        </authorList>
    </citation>
    <scope>NUCLEOTIDE SEQUENCE [LARGE SCALE GENOMIC DNA]</scope>
    <source>
        <strain evidence="7">CLIB 918</strain>
    </source>
</reference>
<evidence type="ECO:0000256" key="1">
    <source>
        <dbReference type="ARBA" id="ARBA00013134"/>
    </source>
</evidence>
<dbReference type="GO" id="GO:0005737">
    <property type="term" value="C:cytoplasm"/>
    <property type="evidence" value="ECO:0007669"/>
    <property type="project" value="TreeGrafter"/>
</dbReference>
<dbReference type="InterPro" id="IPR029062">
    <property type="entry name" value="Class_I_gatase-like"/>
</dbReference>
<dbReference type="EMBL" id="CCBN010000010">
    <property type="protein sequence ID" value="CDO55211.1"/>
    <property type="molecule type" value="Genomic_DNA"/>
</dbReference>
<dbReference type="PANTHER" id="PTHR48094:SF11">
    <property type="entry name" value="GLUTATHIONE-INDEPENDENT GLYOXALASE HSP31-RELATED"/>
    <property type="match status" value="1"/>
</dbReference>